<dbReference type="UniPathway" id="UPA00782"/>
<feature type="region of interest" description="Disordered" evidence="5">
    <location>
        <begin position="392"/>
        <end position="427"/>
    </location>
</feature>
<comment type="caution">
    <text evidence="7">The sequence shown here is derived from an EMBL/GenBank/DDBJ whole genome shotgun (WGS) entry which is preliminary data.</text>
</comment>
<dbReference type="InterPro" id="IPR007197">
    <property type="entry name" value="rSAM"/>
</dbReference>
<dbReference type="PANTHER" id="PTHR43273">
    <property type="entry name" value="ANAEROBIC SULFATASE-MATURATING ENZYME HOMOLOG ASLB-RELATED"/>
    <property type="match status" value="1"/>
</dbReference>
<proteinExistence type="predicted"/>
<dbReference type="AlphaFoldDB" id="A0A495VW72"/>
<dbReference type="CDD" id="cd01335">
    <property type="entry name" value="Radical_SAM"/>
    <property type="match status" value="1"/>
</dbReference>
<name>A0A495VW72_9PSEU</name>
<evidence type="ECO:0000313" key="7">
    <source>
        <dbReference type="EMBL" id="RKT53671.1"/>
    </source>
</evidence>
<dbReference type="SFLD" id="SFLDS00029">
    <property type="entry name" value="Radical_SAM"/>
    <property type="match status" value="1"/>
</dbReference>
<accession>A0A495VW72</accession>
<evidence type="ECO:0000256" key="2">
    <source>
        <dbReference type="ARBA" id="ARBA00022723"/>
    </source>
</evidence>
<dbReference type="PROSITE" id="PS51918">
    <property type="entry name" value="RADICAL_SAM"/>
    <property type="match status" value="1"/>
</dbReference>
<organism evidence="7 8">
    <name type="scientific">Saccharothrix australiensis</name>
    <dbReference type="NCBI Taxonomy" id="2072"/>
    <lineage>
        <taxon>Bacteria</taxon>
        <taxon>Bacillati</taxon>
        <taxon>Actinomycetota</taxon>
        <taxon>Actinomycetes</taxon>
        <taxon>Pseudonocardiales</taxon>
        <taxon>Pseudonocardiaceae</taxon>
        <taxon>Saccharothrix</taxon>
    </lineage>
</organism>
<evidence type="ECO:0000313" key="8">
    <source>
        <dbReference type="Proteomes" id="UP000282084"/>
    </source>
</evidence>
<dbReference type="Pfam" id="PF04055">
    <property type="entry name" value="Radical_SAM"/>
    <property type="match status" value="1"/>
</dbReference>
<feature type="domain" description="Radical SAM core" evidence="6">
    <location>
        <begin position="57"/>
        <end position="285"/>
    </location>
</feature>
<keyword evidence="1" id="KW-0949">S-adenosyl-L-methionine</keyword>
<dbReference type="Proteomes" id="UP000282084">
    <property type="component" value="Unassembled WGS sequence"/>
</dbReference>
<evidence type="ECO:0000256" key="4">
    <source>
        <dbReference type="ARBA" id="ARBA00023014"/>
    </source>
</evidence>
<evidence type="ECO:0000259" key="6">
    <source>
        <dbReference type="PROSITE" id="PS51918"/>
    </source>
</evidence>
<dbReference type="OrthoDB" id="9782387at2"/>
<dbReference type="SFLD" id="SFLDG01067">
    <property type="entry name" value="SPASM/twitch_domain_containing"/>
    <property type="match status" value="1"/>
</dbReference>
<dbReference type="GO" id="GO:0046872">
    <property type="term" value="F:metal ion binding"/>
    <property type="evidence" value="ECO:0007669"/>
    <property type="project" value="UniProtKB-KW"/>
</dbReference>
<dbReference type="InterPro" id="IPR058240">
    <property type="entry name" value="rSAM_sf"/>
</dbReference>
<keyword evidence="4" id="KW-0411">Iron-sulfur</keyword>
<protein>
    <recommendedName>
        <fullName evidence="6">Radical SAM core domain-containing protein</fullName>
    </recommendedName>
</protein>
<dbReference type="GO" id="GO:0051536">
    <property type="term" value="F:iron-sulfur cluster binding"/>
    <property type="evidence" value="ECO:0007669"/>
    <property type="project" value="UniProtKB-KW"/>
</dbReference>
<dbReference type="InterPro" id="IPR023867">
    <property type="entry name" value="Sulphatase_maturase_rSAM"/>
</dbReference>
<dbReference type="EMBL" id="RBXO01000001">
    <property type="protein sequence ID" value="RKT53671.1"/>
    <property type="molecule type" value="Genomic_DNA"/>
</dbReference>
<dbReference type="SUPFAM" id="SSF102114">
    <property type="entry name" value="Radical SAM enzymes"/>
    <property type="match status" value="1"/>
</dbReference>
<dbReference type="Gene3D" id="3.20.20.70">
    <property type="entry name" value="Aldolase class I"/>
    <property type="match status" value="1"/>
</dbReference>
<feature type="compositionally biased region" description="Low complexity" evidence="5">
    <location>
        <begin position="398"/>
        <end position="408"/>
    </location>
</feature>
<gene>
    <name evidence="7" type="ORF">C8E97_2250</name>
</gene>
<dbReference type="PANTHER" id="PTHR43273:SF8">
    <property type="entry name" value="RADICAL SAM DOMAIN PROTEIN"/>
    <property type="match status" value="1"/>
</dbReference>
<dbReference type="InterPro" id="IPR013785">
    <property type="entry name" value="Aldolase_TIM"/>
</dbReference>
<keyword evidence="2" id="KW-0479">Metal-binding</keyword>
<evidence type="ECO:0000256" key="5">
    <source>
        <dbReference type="SAM" id="MobiDB-lite"/>
    </source>
</evidence>
<evidence type="ECO:0000256" key="3">
    <source>
        <dbReference type="ARBA" id="ARBA00023004"/>
    </source>
</evidence>
<keyword evidence="8" id="KW-1185">Reference proteome</keyword>
<evidence type="ECO:0000256" key="1">
    <source>
        <dbReference type="ARBA" id="ARBA00022691"/>
    </source>
</evidence>
<reference evidence="7 8" key="1">
    <citation type="submission" date="2018-10" db="EMBL/GenBank/DDBJ databases">
        <title>Sequencing the genomes of 1000 actinobacteria strains.</title>
        <authorList>
            <person name="Klenk H.-P."/>
        </authorList>
    </citation>
    <scope>NUCLEOTIDE SEQUENCE [LARGE SCALE GENOMIC DNA]</scope>
    <source>
        <strain evidence="7 8">DSM 43800</strain>
    </source>
</reference>
<keyword evidence="3" id="KW-0408">Iron</keyword>
<dbReference type="RefSeq" id="WP_121004217.1">
    <property type="nucleotide sequence ID" value="NZ_RBXO01000001.1"/>
</dbReference>
<sequence>MRLLRGHDSWWCLHGSKIARLPLDAVSTDDPDQPDRPVLVEAARTALRQGGFLAERPRDGYSLTVLTSTRCNLGCGYCFQNVEFADDGNPAPDRIPAAHLSPRTIDDILAFTDRMMGTAGFTKLKVLLFGGEPLLNRTGCLTLLRRAREHGMTSAAMVSNGVLLTARTAGELVDAGLRATQITFDGDRDTHDLIRATRNGRGTFDQILRNIADVSAAVGMAWQFRVNVSHRNAHTVPGLLDRLARHVEPSTAGMHIALVDDVGIGYDNRLRHSADLARQVVGWYRHALDLGFRPRPPRAGFHCEFCTIRSGRTGAVVNADGTLYSCWETVGKADMAVGHVRSGYLAPAELTPRWVTCTYNAAEHGTPEETASFHDAVDAALLDELAARGALPHRRSLPGPAASGAAARPGRRTRVATWNPARPWTGR</sequence>
<dbReference type="GO" id="GO:0016491">
    <property type="term" value="F:oxidoreductase activity"/>
    <property type="evidence" value="ECO:0007669"/>
    <property type="project" value="InterPro"/>
</dbReference>